<evidence type="ECO:0000313" key="3">
    <source>
        <dbReference type="Proteomes" id="UP000061432"/>
    </source>
</evidence>
<dbReference type="Pfam" id="PF03860">
    <property type="entry name" value="Csp"/>
    <property type="match status" value="1"/>
</dbReference>
<protein>
    <recommendedName>
        <fullName evidence="4">Ferredoxin</fullName>
    </recommendedName>
</protein>
<gene>
    <name evidence="2" type="ORF">Maq22A_1p31530</name>
</gene>
<evidence type="ECO:0000313" key="2">
    <source>
        <dbReference type="EMBL" id="BAQ48639.1"/>
    </source>
</evidence>
<evidence type="ECO:0000256" key="1">
    <source>
        <dbReference type="SAM" id="SignalP"/>
    </source>
</evidence>
<dbReference type="Proteomes" id="UP000061432">
    <property type="component" value="Plasmid pMaq22A_1p"/>
</dbReference>
<reference evidence="2 3" key="1">
    <citation type="journal article" date="2015" name="Genome Announc.">
        <title>Complete Genome Sequence of Methylobacterium aquaticum Strain 22A, Isolated from Racomitrium japonicum Moss.</title>
        <authorList>
            <person name="Tani A."/>
            <person name="Ogura Y."/>
            <person name="Hayashi T."/>
            <person name="Kimbara K."/>
        </authorList>
    </citation>
    <scope>NUCLEOTIDE SEQUENCE [LARGE SCALE GENOMIC DNA]</scope>
    <source>
        <strain evidence="2 3">MA-22A</strain>
        <plasmid evidence="3">Plasmid pMaq22A_1p DNA</plasmid>
    </source>
</reference>
<dbReference type="NCBIfam" id="TIGR04401">
    <property type="entry name" value="TAT_Cys_rich"/>
    <property type="match status" value="1"/>
</dbReference>
<accession>A0A0C6FSZ7</accession>
<feature type="chain" id="PRO_5002189420" description="Ferredoxin" evidence="1">
    <location>
        <begin position="26"/>
        <end position="155"/>
    </location>
</feature>
<proteinExistence type="predicted"/>
<dbReference type="InterPro" id="IPR005560">
    <property type="entry name" value="Csp_YhjQ"/>
</dbReference>
<dbReference type="EMBL" id="AP014705">
    <property type="protein sequence ID" value="BAQ48639.1"/>
    <property type="molecule type" value="Genomic_DNA"/>
</dbReference>
<name>A0A0C6FSZ7_9HYPH</name>
<evidence type="ECO:0008006" key="4">
    <source>
        <dbReference type="Google" id="ProtNLM"/>
    </source>
</evidence>
<keyword evidence="1" id="KW-0732">Signal</keyword>
<reference evidence="3" key="2">
    <citation type="submission" date="2015-01" db="EMBL/GenBank/DDBJ databases">
        <title>Complete genome sequence of Methylobacterium aquaticum strain 22A.</title>
        <authorList>
            <person name="Tani A."/>
            <person name="Ogura Y."/>
            <person name="Hayashi T."/>
        </authorList>
    </citation>
    <scope>NUCLEOTIDE SEQUENCE [LARGE SCALE GENOMIC DNA]</scope>
    <source>
        <strain evidence="3">MA-22A</strain>
        <plasmid evidence="3">Plasmid pMaq22A_1p DNA</plasmid>
    </source>
</reference>
<dbReference type="Gene3D" id="1.20.1270.360">
    <property type="match status" value="1"/>
</dbReference>
<dbReference type="AlphaFoldDB" id="A0A0C6FSZ7"/>
<dbReference type="OrthoDB" id="7997481at2"/>
<sequence>MERRQFIAAGALASLAGGVATRAAAADHAHDHDHGSAPAGAPHDHPARFAALAASSAECVATGNDCLRHCFAMLAMNDARMAACTRSTYDLVHACAALQTLAAVDSPRTPAMARAVAEVCTACEAECAKFPDIAECRACRDSCRRCAAECRKIAA</sequence>
<dbReference type="InterPro" id="IPR030913">
    <property type="entry name" value="Csp1_Cys_rich"/>
</dbReference>
<feature type="signal peptide" evidence="1">
    <location>
        <begin position="1"/>
        <end position="25"/>
    </location>
</feature>
<geneLocation type="plasmid" evidence="3">
    <name>pMaq22A_1p DNA</name>
</geneLocation>
<dbReference type="PATRIC" id="fig|270351.10.peg.5620"/>
<dbReference type="RefSeq" id="WP_060849862.1">
    <property type="nucleotide sequence ID" value="NZ_AP014705.1"/>
</dbReference>
<keyword evidence="2" id="KW-0614">Plasmid</keyword>
<organism evidence="2 3">
    <name type="scientific">Methylobacterium aquaticum</name>
    <dbReference type="NCBI Taxonomy" id="270351"/>
    <lineage>
        <taxon>Bacteria</taxon>
        <taxon>Pseudomonadati</taxon>
        <taxon>Pseudomonadota</taxon>
        <taxon>Alphaproteobacteria</taxon>
        <taxon>Hyphomicrobiales</taxon>
        <taxon>Methylobacteriaceae</taxon>
        <taxon>Methylobacterium</taxon>
    </lineage>
</organism>
<dbReference type="KEGG" id="maqu:Maq22A_1p31530"/>